<reference evidence="2" key="1">
    <citation type="submission" date="2021-11" db="EMBL/GenBank/DDBJ databases">
        <authorList>
            <person name="Bulgarelli D."/>
        </authorList>
    </citation>
    <scope>NUCLEOTIDE SEQUENCE</scope>
    <source>
        <strain evidence="2">Bi133</strain>
    </source>
</reference>
<feature type="transmembrane region" description="Helical" evidence="1">
    <location>
        <begin position="58"/>
        <end position="79"/>
    </location>
</feature>
<keyword evidence="1" id="KW-1133">Transmembrane helix</keyword>
<gene>
    <name evidence="2" type="ORF">SRABI133_04362</name>
</gene>
<keyword evidence="1" id="KW-0812">Transmembrane</keyword>
<dbReference type="EMBL" id="CAKKMG010000093">
    <property type="protein sequence ID" value="CAH0294815.1"/>
    <property type="molecule type" value="Genomic_DNA"/>
</dbReference>
<accession>A0A9W4L4I4</accession>
<evidence type="ECO:0000313" key="2">
    <source>
        <dbReference type="EMBL" id="CAH0294815.1"/>
    </source>
</evidence>
<dbReference type="AlphaFoldDB" id="A0A9W4L4I4"/>
<dbReference type="Proteomes" id="UP000789326">
    <property type="component" value="Unassembled WGS sequence"/>
</dbReference>
<sequence length="82" mass="9803">MALTGQDSCRVDMVFHGKINLINIIKEPTYNMKFDYKKRKIQMEYREKLQQKRKNKKFTLEAIVVAIIIFLFIVLNSIFKAF</sequence>
<name>A0A9W4L4I4_9BACI</name>
<protein>
    <submittedName>
        <fullName evidence="2">Uncharacterized protein</fullName>
    </submittedName>
</protein>
<keyword evidence="1" id="KW-0472">Membrane</keyword>
<evidence type="ECO:0000313" key="3">
    <source>
        <dbReference type="Proteomes" id="UP000789326"/>
    </source>
</evidence>
<evidence type="ECO:0000256" key="1">
    <source>
        <dbReference type="SAM" id="Phobius"/>
    </source>
</evidence>
<comment type="caution">
    <text evidence="2">The sequence shown here is derived from an EMBL/GenBank/DDBJ whole genome shotgun (WGS) entry which is preliminary data.</text>
</comment>
<organism evidence="2 3">
    <name type="scientific">Peribacillus simplex</name>
    <dbReference type="NCBI Taxonomy" id="1478"/>
    <lineage>
        <taxon>Bacteria</taxon>
        <taxon>Bacillati</taxon>
        <taxon>Bacillota</taxon>
        <taxon>Bacilli</taxon>
        <taxon>Bacillales</taxon>
        <taxon>Bacillaceae</taxon>
        <taxon>Peribacillus</taxon>
    </lineage>
</organism>
<proteinExistence type="predicted"/>